<dbReference type="FunFam" id="1.10.10.10:FF:000057">
    <property type="entry name" value="Heat shock transcription factor 1"/>
    <property type="match status" value="1"/>
</dbReference>
<dbReference type="Gene3D" id="1.10.10.10">
    <property type="entry name" value="Winged helix-like DNA-binding domain superfamily/Winged helix DNA-binding domain"/>
    <property type="match status" value="1"/>
</dbReference>
<evidence type="ECO:0000256" key="4">
    <source>
        <dbReference type="ARBA" id="ARBA00023016"/>
    </source>
</evidence>
<feature type="region of interest" description="Disordered" evidence="9">
    <location>
        <begin position="1"/>
        <end position="20"/>
    </location>
</feature>
<proteinExistence type="inferred from homology"/>
<dbReference type="GO" id="GO:0006357">
    <property type="term" value="P:regulation of transcription by RNA polymerase II"/>
    <property type="evidence" value="ECO:0007669"/>
    <property type="project" value="TreeGrafter"/>
</dbReference>
<keyword evidence="6" id="KW-0804">Transcription</keyword>
<gene>
    <name evidence="11" type="ORF">SLEP1_g23159</name>
</gene>
<organism evidence="11 12">
    <name type="scientific">Rubroshorea leprosula</name>
    <dbReference type="NCBI Taxonomy" id="152421"/>
    <lineage>
        <taxon>Eukaryota</taxon>
        <taxon>Viridiplantae</taxon>
        <taxon>Streptophyta</taxon>
        <taxon>Embryophyta</taxon>
        <taxon>Tracheophyta</taxon>
        <taxon>Spermatophyta</taxon>
        <taxon>Magnoliopsida</taxon>
        <taxon>eudicotyledons</taxon>
        <taxon>Gunneridae</taxon>
        <taxon>Pentapetalae</taxon>
        <taxon>rosids</taxon>
        <taxon>malvids</taxon>
        <taxon>Malvales</taxon>
        <taxon>Dipterocarpaceae</taxon>
        <taxon>Rubroshorea</taxon>
    </lineage>
</organism>
<evidence type="ECO:0000256" key="7">
    <source>
        <dbReference type="ARBA" id="ARBA00023242"/>
    </source>
</evidence>
<protein>
    <recommendedName>
        <fullName evidence="10">HSF-type DNA-binding domain-containing protein</fullName>
    </recommendedName>
</protein>
<evidence type="ECO:0000256" key="8">
    <source>
        <dbReference type="ARBA" id="ARBA00061350"/>
    </source>
</evidence>
<evidence type="ECO:0000256" key="3">
    <source>
        <dbReference type="ARBA" id="ARBA00023015"/>
    </source>
</evidence>
<dbReference type="InterPro" id="IPR036390">
    <property type="entry name" value="WH_DNA-bd_sf"/>
</dbReference>
<comment type="caution">
    <text evidence="11">The sequence shown here is derived from an EMBL/GenBank/DDBJ whole genome shotgun (WGS) entry which is preliminary data.</text>
</comment>
<evidence type="ECO:0000313" key="12">
    <source>
        <dbReference type="Proteomes" id="UP001054252"/>
    </source>
</evidence>
<dbReference type="SUPFAM" id="SSF46785">
    <property type="entry name" value="Winged helix' DNA-binding domain"/>
    <property type="match status" value="1"/>
</dbReference>
<evidence type="ECO:0000256" key="2">
    <source>
        <dbReference type="ARBA" id="ARBA00022553"/>
    </source>
</evidence>
<evidence type="ECO:0000256" key="5">
    <source>
        <dbReference type="ARBA" id="ARBA00023125"/>
    </source>
</evidence>
<keyword evidence="5" id="KW-0238">DNA-binding</keyword>
<evidence type="ECO:0000256" key="1">
    <source>
        <dbReference type="ARBA" id="ARBA00004123"/>
    </source>
</evidence>
<evidence type="ECO:0000256" key="6">
    <source>
        <dbReference type="ARBA" id="ARBA00023163"/>
    </source>
</evidence>
<dbReference type="PRINTS" id="PR00056">
    <property type="entry name" value="HSFDOMAIN"/>
</dbReference>
<dbReference type="AlphaFoldDB" id="A0AAV5JL13"/>
<evidence type="ECO:0000313" key="11">
    <source>
        <dbReference type="EMBL" id="GKV11947.1"/>
    </source>
</evidence>
<dbReference type="InterPro" id="IPR036388">
    <property type="entry name" value="WH-like_DNA-bd_sf"/>
</dbReference>
<dbReference type="GO" id="GO:0005634">
    <property type="term" value="C:nucleus"/>
    <property type="evidence" value="ECO:0007669"/>
    <property type="project" value="UniProtKB-SubCell"/>
</dbReference>
<dbReference type="SMART" id="SM00415">
    <property type="entry name" value="HSF"/>
    <property type="match status" value="1"/>
</dbReference>
<dbReference type="GO" id="GO:0000978">
    <property type="term" value="F:RNA polymerase II cis-regulatory region sequence-specific DNA binding"/>
    <property type="evidence" value="ECO:0007669"/>
    <property type="project" value="TreeGrafter"/>
</dbReference>
<dbReference type="PANTHER" id="PTHR10015">
    <property type="entry name" value="HEAT SHOCK TRANSCRIPTION FACTOR"/>
    <property type="match status" value="1"/>
</dbReference>
<keyword evidence="2" id="KW-0597">Phosphoprotein</keyword>
<reference evidence="11 12" key="1">
    <citation type="journal article" date="2021" name="Commun. Biol.">
        <title>The genome of Shorea leprosula (Dipterocarpaceae) highlights the ecological relevance of drought in aseasonal tropical rainforests.</title>
        <authorList>
            <person name="Ng K.K.S."/>
            <person name="Kobayashi M.J."/>
            <person name="Fawcett J.A."/>
            <person name="Hatakeyama M."/>
            <person name="Paape T."/>
            <person name="Ng C.H."/>
            <person name="Ang C.C."/>
            <person name="Tnah L.H."/>
            <person name="Lee C.T."/>
            <person name="Nishiyama T."/>
            <person name="Sese J."/>
            <person name="O'Brien M.J."/>
            <person name="Copetti D."/>
            <person name="Mohd Noor M.I."/>
            <person name="Ong R.C."/>
            <person name="Putra M."/>
            <person name="Sireger I.Z."/>
            <person name="Indrioko S."/>
            <person name="Kosugi Y."/>
            <person name="Izuno A."/>
            <person name="Isagi Y."/>
            <person name="Lee S.L."/>
            <person name="Shimizu K.K."/>
        </authorList>
    </citation>
    <scope>NUCLEOTIDE SEQUENCE [LARGE SCALE GENOMIC DNA]</scope>
    <source>
        <strain evidence="11">214</strain>
    </source>
</reference>
<sequence>MVVPDGGGGVGVGGGGDGGGDGFCSGYSSSFLSKEVEGSERRVKAGDEKQKLREAVMVQEKHSGDAPDNTTAACGSGGGRPSSSSTKGETLMKPVKEEPEETLVGDDVISCGDGVPNGINFDCNNNNGSSSSSSSAVLPKPMEGLHELGPPPFLKKTFEMVEDEETDPIVSWSVTGDSFVVWDQHTFSENLLPKYFKHKNFSSFVRQLNSYGFTKIDPDRWEFANEGFQEGKKHLLKNIKRRSRYNNQQQGAGNGAESVSVGLEGKVELLKKDQTTFQLEILKLRRQQEESQYQLNAVEERIRCAECRQQQMFNFFGKIAKYPNFVHQLIQRRKQQRELDGSEFSKKRKLLENHAVETLPDATDKEQEYVGCRNQIQEHLESMQPELTKFSYGVEEETGIMEKVYSTPMDDKLCSFVQEPNCSVMGGSKTNAPDMPYVYQVMSENLIGESSGAENKNEEELAVNDSKIYLELEDLIGKPCNWGEHVNEQMEQSGCVGSFP</sequence>
<feature type="region of interest" description="Disordered" evidence="9">
    <location>
        <begin position="59"/>
        <end position="101"/>
    </location>
</feature>
<keyword evidence="3" id="KW-0805">Transcription regulation</keyword>
<comment type="similarity">
    <text evidence="8">Belongs to the HSF family. Class A subfamily.</text>
</comment>
<comment type="subcellular location">
    <subcellularLocation>
        <location evidence="1">Nucleus</location>
    </subcellularLocation>
</comment>
<keyword evidence="7" id="KW-0539">Nucleus</keyword>
<dbReference type="InterPro" id="IPR000232">
    <property type="entry name" value="HSF_DNA-bd"/>
</dbReference>
<dbReference type="Proteomes" id="UP001054252">
    <property type="component" value="Unassembled WGS sequence"/>
</dbReference>
<dbReference type="EMBL" id="BPVZ01000035">
    <property type="protein sequence ID" value="GKV11947.1"/>
    <property type="molecule type" value="Genomic_DNA"/>
</dbReference>
<evidence type="ECO:0000259" key="10">
    <source>
        <dbReference type="SMART" id="SM00415"/>
    </source>
</evidence>
<feature type="domain" description="HSF-type DNA-binding" evidence="10">
    <location>
        <begin position="149"/>
        <end position="242"/>
    </location>
</feature>
<keyword evidence="12" id="KW-1185">Reference proteome</keyword>
<name>A0AAV5JL13_9ROSI</name>
<accession>A0AAV5JL13</accession>
<dbReference type="GO" id="GO:0003700">
    <property type="term" value="F:DNA-binding transcription factor activity"/>
    <property type="evidence" value="ECO:0007669"/>
    <property type="project" value="InterPro"/>
</dbReference>
<dbReference type="Pfam" id="PF00447">
    <property type="entry name" value="HSF_DNA-bind"/>
    <property type="match status" value="1"/>
</dbReference>
<evidence type="ECO:0000256" key="9">
    <source>
        <dbReference type="SAM" id="MobiDB-lite"/>
    </source>
</evidence>
<dbReference type="GO" id="GO:0034605">
    <property type="term" value="P:cellular response to heat"/>
    <property type="evidence" value="ECO:0007669"/>
    <property type="project" value="TreeGrafter"/>
</dbReference>
<dbReference type="PANTHER" id="PTHR10015:SF298">
    <property type="entry name" value="HEAT STRESS TRANSCRIPTION FACTOR A-9"/>
    <property type="match status" value="1"/>
</dbReference>
<keyword evidence="4" id="KW-0346">Stress response</keyword>